<dbReference type="Pfam" id="PF13377">
    <property type="entry name" value="Peripla_BP_3"/>
    <property type="match status" value="1"/>
</dbReference>
<dbReference type="SUPFAM" id="SSF47413">
    <property type="entry name" value="lambda repressor-like DNA-binding domains"/>
    <property type="match status" value="1"/>
</dbReference>
<accession>A0A367YAP9</accession>
<dbReference type="SMART" id="SM00354">
    <property type="entry name" value="HTH_LACI"/>
    <property type="match status" value="1"/>
</dbReference>
<dbReference type="AlphaFoldDB" id="A0A367YAP9"/>
<dbReference type="EMBL" id="QORO01000001">
    <property type="protein sequence ID" value="RCK62112.1"/>
    <property type="molecule type" value="Genomic_DNA"/>
</dbReference>
<dbReference type="InterPro" id="IPR046335">
    <property type="entry name" value="LacI/GalR-like_sensor"/>
</dbReference>
<dbReference type="GO" id="GO:0000976">
    <property type="term" value="F:transcription cis-regulatory region binding"/>
    <property type="evidence" value="ECO:0007669"/>
    <property type="project" value="TreeGrafter"/>
</dbReference>
<comment type="caution">
    <text evidence="5">The sequence shown here is derived from an EMBL/GenBank/DDBJ whole genome shotgun (WGS) entry which is preliminary data.</text>
</comment>
<proteinExistence type="predicted"/>
<feature type="domain" description="HTH lacI-type" evidence="4">
    <location>
        <begin position="2"/>
        <end position="56"/>
    </location>
</feature>
<evidence type="ECO:0000256" key="3">
    <source>
        <dbReference type="ARBA" id="ARBA00023163"/>
    </source>
</evidence>
<keyword evidence="1" id="KW-0805">Transcription regulation</keyword>
<dbReference type="CDD" id="cd06267">
    <property type="entry name" value="PBP1_LacI_sugar_binding-like"/>
    <property type="match status" value="1"/>
</dbReference>
<dbReference type="InterPro" id="IPR000843">
    <property type="entry name" value="HTH_LacI"/>
</dbReference>
<sequence length="336" mass="36534">MVRIDDVAKRAGVSISTVSYALSGKRPVSERTREKIHLAARELGYLPNAGARMLAGRRTHIFALTEPFRSDTHAPSHMAFVLAASIAARRHGYDILLLTDEDSTQGMRRVEASGLVDGIIVLDVSPNDERAELARSSHTPTVFVGVPDNTDGLMCVDLDFAGATASAVDRLAEAGHRKIAMLGHPAGNYETTNYAPRARQGFRDRARELGLEAYFRPLSEAQFAAEDAYRLTLEFLDNGVTGIVLNTEERSHKAVLDAITARGLDVPRDVSLVSVGSIFDTSGFHRAIDSIPLVPEHSCELALQELVDAVEKQHVEPGVRLVTPEYRSYGSVGPHA</sequence>
<evidence type="ECO:0000256" key="2">
    <source>
        <dbReference type="ARBA" id="ARBA00023125"/>
    </source>
</evidence>
<dbReference type="PROSITE" id="PS00356">
    <property type="entry name" value="HTH_LACI_1"/>
    <property type="match status" value="1"/>
</dbReference>
<dbReference type="RefSeq" id="WP_114117213.1">
    <property type="nucleotide sequence ID" value="NZ_BMHU01000004.1"/>
</dbReference>
<organism evidence="5 6">
    <name type="scientific">Microbacterium sorbitolivorans</name>
    <dbReference type="NCBI Taxonomy" id="1867410"/>
    <lineage>
        <taxon>Bacteria</taxon>
        <taxon>Bacillati</taxon>
        <taxon>Actinomycetota</taxon>
        <taxon>Actinomycetes</taxon>
        <taxon>Micrococcales</taxon>
        <taxon>Microbacteriaceae</taxon>
        <taxon>Microbacterium</taxon>
    </lineage>
</organism>
<dbReference type="InterPro" id="IPR010982">
    <property type="entry name" value="Lambda_DNA-bd_dom_sf"/>
</dbReference>
<dbReference type="PANTHER" id="PTHR30146:SF153">
    <property type="entry name" value="LACTOSE OPERON REPRESSOR"/>
    <property type="match status" value="1"/>
</dbReference>
<dbReference type="InterPro" id="IPR028082">
    <property type="entry name" value="Peripla_BP_I"/>
</dbReference>
<dbReference type="SUPFAM" id="SSF53822">
    <property type="entry name" value="Periplasmic binding protein-like I"/>
    <property type="match status" value="1"/>
</dbReference>
<dbReference type="Pfam" id="PF00356">
    <property type="entry name" value="LacI"/>
    <property type="match status" value="1"/>
</dbReference>
<keyword evidence="2" id="KW-0238">DNA-binding</keyword>
<dbReference type="OrthoDB" id="252678at2"/>
<reference evidence="5 6" key="1">
    <citation type="submission" date="2018-07" db="EMBL/GenBank/DDBJ databases">
        <title>Microbacterium endoborsara sp. nov., a novel actinobacterium isolated from Borszczowia aralocaspica.</title>
        <authorList>
            <person name="An D."/>
        </authorList>
    </citation>
    <scope>NUCLEOTIDE SEQUENCE [LARGE SCALE GENOMIC DNA]</scope>
    <source>
        <strain evidence="5 6">C1.15228</strain>
    </source>
</reference>
<dbReference type="PROSITE" id="PS50932">
    <property type="entry name" value="HTH_LACI_2"/>
    <property type="match status" value="1"/>
</dbReference>
<evidence type="ECO:0000313" key="5">
    <source>
        <dbReference type="EMBL" id="RCK62112.1"/>
    </source>
</evidence>
<protein>
    <submittedName>
        <fullName evidence="5">LacI family transcriptional regulator</fullName>
    </submittedName>
</protein>
<dbReference type="Gene3D" id="1.10.260.40">
    <property type="entry name" value="lambda repressor-like DNA-binding domains"/>
    <property type="match status" value="1"/>
</dbReference>
<keyword evidence="3" id="KW-0804">Transcription</keyword>
<dbReference type="Gene3D" id="3.40.50.2300">
    <property type="match status" value="2"/>
</dbReference>
<dbReference type="GO" id="GO:0003700">
    <property type="term" value="F:DNA-binding transcription factor activity"/>
    <property type="evidence" value="ECO:0007669"/>
    <property type="project" value="TreeGrafter"/>
</dbReference>
<evidence type="ECO:0000313" key="6">
    <source>
        <dbReference type="Proteomes" id="UP000253508"/>
    </source>
</evidence>
<evidence type="ECO:0000256" key="1">
    <source>
        <dbReference type="ARBA" id="ARBA00023015"/>
    </source>
</evidence>
<dbReference type="PANTHER" id="PTHR30146">
    <property type="entry name" value="LACI-RELATED TRANSCRIPTIONAL REPRESSOR"/>
    <property type="match status" value="1"/>
</dbReference>
<dbReference type="Proteomes" id="UP000253508">
    <property type="component" value="Unassembled WGS sequence"/>
</dbReference>
<keyword evidence="6" id="KW-1185">Reference proteome</keyword>
<name>A0A367YAP9_9MICO</name>
<gene>
    <name evidence="5" type="ORF">DTO57_05795</name>
</gene>
<dbReference type="CDD" id="cd01392">
    <property type="entry name" value="HTH_LacI"/>
    <property type="match status" value="1"/>
</dbReference>
<evidence type="ECO:0000259" key="4">
    <source>
        <dbReference type="PROSITE" id="PS50932"/>
    </source>
</evidence>